<feature type="domain" description="C-CAP/cofactor C-like" evidence="2">
    <location>
        <begin position="11"/>
        <end position="142"/>
    </location>
</feature>
<dbReference type="Gene3D" id="2.160.20.70">
    <property type="match status" value="1"/>
</dbReference>
<dbReference type="InterPro" id="IPR017901">
    <property type="entry name" value="C-CAP_CF_C-like"/>
</dbReference>
<evidence type="ECO:0000313" key="3">
    <source>
        <dbReference type="Proteomes" id="UP000887578"/>
    </source>
</evidence>
<dbReference type="InterPro" id="IPR012945">
    <property type="entry name" value="Tubulin-bd_cofactor_C_dom"/>
</dbReference>
<name>A0A914QF04_9BILA</name>
<dbReference type="PANTHER" id="PTHR15139:SF0">
    <property type="entry name" value="TUBULIN-SPECIFIC CHAPERONE C"/>
    <property type="match status" value="1"/>
</dbReference>
<dbReference type="GO" id="GO:0005737">
    <property type="term" value="C:cytoplasm"/>
    <property type="evidence" value="ECO:0007669"/>
    <property type="project" value="TreeGrafter"/>
</dbReference>
<reference evidence="4" key="1">
    <citation type="submission" date="2022-11" db="UniProtKB">
        <authorList>
            <consortium name="WormBaseParasite"/>
        </authorList>
    </citation>
    <scope>IDENTIFICATION</scope>
</reference>
<accession>A0A914QF04</accession>
<dbReference type="GO" id="GO:0007023">
    <property type="term" value="P:post-chaperonin tubulin folding pathway"/>
    <property type="evidence" value="ECO:0007669"/>
    <property type="project" value="InterPro"/>
</dbReference>
<dbReference type="Pfam" id="PF07986">
    <property type="entry name" value="TBCC"/>
    <property type="match status" value="1"/>
</dbReference>
<evidence type="ECO:0000313" key="4">
    <source>
        <dbReference type="WBParaSite" id="PDA_v2.g25803.t1"/>
    </source>
</evidence>
<protein>
    <submittedName>
        <fullName evidence="4">C-CAP/cofactor C-like domain-containing protein</fullName>
    </submittedName>
</protein>
<dbReference type="Proteomes" id="UP000887578">
    <property type="component" value="Unplaced"/>
</dbReference>
<proteinExistence type="inferred from homology"/>
<dbReference type="AlphaFoldDB" id="A0A914QF04"/>
<evidence type="ECO:0000256" key="1">
    <source>
        <dbReference type="ARBA" id="ARBA00008848"/>
    </source>
</evidence>
<evidence type="ECO:0000259" key="2">
    <source>
        <dbReference type="PROSITE" id="PS51329"/>
    </source>
</evidence>
<dbReference type="PROSITE" id="PS51329">
    <property type="entry name" value="C_CAP_COFACTOR_C"/>
    <property type="match status" value="1"/>
</dbReference>
<dbReference type="GO" id="GO:0007021">
    <property type="term" value="P:tubulin complex assembly"/>
    <property type="evidence" value="ECO:0007669"/>
    <property type="project" value="TreeGrafter"/>
</dbReference>
<comment type="similarity">
    <text evidence="1">Belongs to the TBCC family.</text>
</comment>
<keyword evidence="3" id="KW-1185">Reference proteome</keyword>
<dbReference type="InterPro" id="IPR016098">
    <property type="entry name" value="CAP/MinC_C"/>
</dbReference>
<organism evidence="3 4">
    <name type="scientific">Panagrolaimus davidi</name>
    <dbReference type="NCBI Taxonomy" id="227884"/>
    <lineage>
        <taxon>Eukaryota</taxon>
        <taxon>Metazoa</taxon>
        <taxon>Ecdysozoa</taxon>
        <taxon>Nematoda</taxon>
        <taxon>Chromadorea</taxon>
        <taxon>Rhabditida</taxon>
        <taxon>Tylenchina</taxon>
        <taxon>Panagrolaimomorpha</taxon>
        <taxon>Panagrolaimoidea</taxon>
        <taxon>Panagrolaimidae</taxon>
        <taxon>Panagrolaimus</taxon>
    </lineage>
</organism>
<dbReference type="PANTHER" id="PTHR15139">
    <property type="entry name" value="TUBULIN FOLDING COFACTOR C"/>
    <property type="match status" value="1"/>
</dbReference>
<dbReference type="InterPro" id="IPR027684">
    <property type="entry name" value="TBCC"/>
</dbReference>
<dbReference type="WBParaSite" id="PDA_v2.g25803.t1">
    <property type="protein sequence ID" value="PDA_v2.g25803.t1"/>
    <property type="gene ID" value="PDA_v2.g25803"/>
</dbReference>
<sequence>MPCIKDLENVDKDTRQKLEEQKFTFYDSQNPGTKIIKVISQDNYIIENLSQATIFVPPVKHEIFLSDISDCIIACSAQQIRIRRCHRLKLYNYVSGSVFAEECSEIQLFPYIFHAEDDERRTKQLEKRHFATFQCLDNPFNPAATFSVSDNSDCGFFLCKQ</sequence>